<dbReference type="InterPro" id="IPR040260">
    <property type="entry name" value="RFA2-like"/>
</dbReference>
<evidence type="ECO:0000256" key="2">
    <source>
        <dbReference type="ARBA" id="ARBA00004574"/>
    </source>
</evidence>
<dbReference type="PANTHER" id="PTHR13989:SF33">
    <property type="entry name" value="CST COMPLEX SUBUNIT STN1"/>
    <property type="match status" value="1"/>
</dbReference>
<comment type="caution">
    <text evidence="9">The sequence shown here is derived from an EMBL/GenBank/DDBJ whole genome shotgun (WGS) entry which is preliminary data.</text>
</comment>
<evidence type="ECO:0000256" key="1">
    <source>
        <dbReference type="ARBA" id="ARBA00004123"/>
    </source>
</evidence>
<dbReference type="GO" id="GO:0003677">
    <property type="term" value="F:DNA binding"/>
    <property type="evidence" value="ECO:0007669"/>
    <property type="project" value="UniProtKB-KW"/>
</dbReference>
<dbReference type="EMBL" id="JADFTS010000001">
    <property type="protein sequence ID" value="KAF9625275.1"/>
    <property type="molecule type" value="Genomic_DNA"/>
</dbReference>
<accession>A0A835IWU9</accession>
<protein>
    <recommendedName>
        <fullName evidence="3">CST complex subunit STN1</fullName>
    </recommendedName>
    <alternativeName>
        <fullName evidence="8">Suppressor of cdc thirteen homolog</fullName>
    </alternativeName>
</protein>
<dbReference type="Gene3D" id="2.40.50.140">
    <property type="entry name" value="Nucleic acid-binding proteins"/>
    <property type="match status" value="1"/>
</dbReference>
<keyword evidence="7" id="KW-0539">Nucleus</keyword>
<evidence type="ECO:0000313" key="9">
    <source>
        <dbReference type="EMBL" id="KAF9625275.1"/>
    </source>
</evidence>
<dbReference type="AlphaFoldDB" id="A0A835IWU9"/>
<dbReference type="GO" id="GO:0000781">
    <property type="term" value="C:chromosome, telomeric region"/>
    <property type="evidence" value="ECO:0007669"/>
    <property type="project" value="UniProtKB-SubCell"/>
</dbReference>
<dbReference type="PANTHER" id="PTHR13989">
    <property type="entry name" value="REPLICATION PROTEIN A-RELATED"/>
    <property type="match status" value="1"/>
</dbReference>
<sequence>MENSHVKLLAFDFHSLTQKPCSSSSDPFNFFRKGKQVSRIETLGVVVSRDRKGDRFLKFLIDDGTECISCILWLNQLDSPYFSRRNPSDVRIIAQMAKDRATDIQLGVLARVRGRITSYRGALQVTVEDVFIERDANAEILHWLDCVKLARSCYNVSTRPSPLQALNDQSTTTVNED</sequence>
<evidence type="ECO:0000256" key="7">
    <source>
        <dbReference type="ARBA" id="ARBA00023242"/>
    </source>
</evidence>
<gene>
    <name evidence="9" type="ORF">IFM89_020861</name>
</gene>
<comment type="subcellular location">
    <subcellularLocation>
        <location evidence="2">Chromosome</location>
        <location evidence="2">Telomere</location>
    </subcellularLocation>
    <subcellularLocation>
        <location evidence="1">Nucleus</location>
    </subcellularLocation>
</comment>
<evidence type="ECO:0000256" key="4">
    <source>
        <dbReference type="ARBA" id="ARBA00022454"/>
    </source>
</evidence>
<dbReference type="OrthoDB" id="77828at2759"/>
<dbReference type="GO" id="GO:0005634">
    <property type="term" value="C:nucleus"/>
    <property type="evidence" value="ECO:0007669"/>
    <property type="project" value="UniProtKB-SubCell"/>
</dbReference>
<keyword evidence="6" id="KW-0238">DNA-binding</keyword>
<keyword evidence="5" id="KW-0779">Telomere</keyword>
<evidence type="ECO:0000256" key="6">
    <source>
        <dbReference type="ARBA" id="ARBA00023125"/>
    </source>
</evidence>
<organism evidence="9 10">
    <name type="scientific">Coptis chinensis</name>
    <dbReference type="NCBI Taxonomy" id="261450"/>
    <lineage>
        <taxon>Eukaryota</taxon>
        <taxon>Viridiplantae</taxon>
        <taxon>Streptophyta</taxon>
        <taxon>Embryophyta</taxon>
        <taxon>Tracheophyta</taxon>
        <taxon>Spermatophyta</taxon>
        <taxon>Magnoliopsida</taxon>
        <taxon>Ranunculales</taxon>
        <taxon>Ranunculaceae</taxon>
        <taxon>Coptidoideae</taxon>
        <taxon>Coptis</taxon>
    </lineage>
</organism>
<dbReference type="InterPro" id="IPR012340">
    <property type="entry name" value="NA-bd_OB-fold"/>
</dbReference>
<evidence type="ECO:0000313" key="10">
    <source>
        <dbReference type="Proteomes" id="UP000631114"/>
    </source>
</evidence>
<proteinExistence type="predicted"/>
<evidence type="ECO:0000256" key="5">
    <source>
        <dbReference type="ARBA" id="ARBA00022895"/>
    </source>
</evidence>
<dbReference type="Proteomes" id="UP000631114">
    <property type="component" value="Unassembled WGS sequence"/>
</dbReference>
<name>A0A835IWU9_9MAGN</name>
<evidence type="ECO:0000256" key="3">
    <source>
        <dbReference type="ARBA" id="ARBA00017411"/>
    </source>
</evidence>
<reference evidence="9 10" key="1">
    <citation type="submission" date="2020-10" db="EMBL/GenBank/DDBJ databases">
        <title>The Coptis chinensis genome and diversification of protoberbering-type alkaloids.</title>
        <authorList>
            <person name="Wang B."/>
            <person name="Shu S."/>
            <person name="Song C."/>
            <person name="Liu Y."/>
        </authorList>
    </citation>
    <scope>NUCLEOTIDE SEQUENCE [LARGE SCALE GENOMIC DNA]</scope>
    <source>
        <strain evidence="9">HL-2020</strain>
        <tissue evidence="9">Leaf</tissue>
    </source>
</reference>
<dbReference type="SUPFAM" id="SSF50249">
    <property type="entry name" value="Nucleic acid-binding proteins"/>
    <property type="match status" value="1"/>
</dbReference>
<keyword evidence="4" id="KW-0158">Chromosome</keyword>
<evidence type="ECO:0000256" key="8">
    <source>
        <dbReference type="ARBA" id="ARBA00030039"/>
    </source>
</evidence>
<keyword evidence="10" id="KW-1185">Reference proteome</keyword>